<keyword evidence="2" id="KW-0805">Transcription regulation</keyword>
<dbReference type="Proteomes" id="UP001151287">
    <property type="component" value="Unassembled WGS sequence"/>
</dbReference>
<dbReference type="PROSITE" id="PS00350">
    <property type="entry name" value="MADS_BOX_1"/>
    <property type="match status" value="1"/>
</dbReference>
<gene>
    <name evidence="9" type="ORF">LUZ63_005822</name>
</gene>
<keyword evidence="5" id="KW-0539">Nucleus</keyword>
<organism evidence="9 10">
    <name type="scientific">Rhynchospora breviuscula</name>
    <dbReference type="NCBI Taxonomy" id="2022672"/>
    <lineage>
        <taxon>Eukaryota</taxon>
        <taxon>Viridiplantae</taxon>
        <taxon>Streptophyta</taxon>
        <taxon>Embryophyta</taxon>
        <taxon>Tracheophyta</taxon>
        <taxon>Spermatophyta</taxon>
        <taxon>Magnoliopsida</taxon>
        <taxon>Liliopsida</taxon>
        <taxon>Poales</taxon>
        <taxon>Cyperaceae</taxon>
        <taxon>Cyperoideae</taxon>
        <taxon>Rhynchosporeae</taxon>
        <taxon>Rhynchospora</taxon>
    </lineage>
</organism>
<accession>A0A9Q0CP64</accession>
<evidence type="ECO:0000313" key="10">
    <source>
        <dbReference type="Proteomes" id="UP001151287"/>
    </source>
</evidence>
<evidence type="ECO:0000256" key="1">
    <source>
        <dbReference type="ARBA" id="ARBA00004123"/>
    </source>
</evidence>
<dbReference type="InterPro" id="IPR050142">
    <property type="entry name" value="MADS-box/MEF2_TF"/>
</dbReference>
<dbReference type="PRINTS" id="PR00404">
    <property type="entry name" value="MADSDOMAIN"/>
</dbReference>
<dbReference type="InterPro" id="IPR002487">
    <property type="entry name" value="TF_Kbox"/>
</dbReference>
<comment type="caution">
    <text evidence="9">The sequence shown here is derived from an EMBL/GenBank/DDBJ whole genome shotgun (WGS) entry which is preliminary data.</text>
</comment>
<evidence type="ECO:0000256" key="4">
    <source>
        <dbReference type="ARBA" id="ARBA00023163"/>
    </source>
</evidence>
<name>A0A9Q0CP64_9POAL</name>
<keyword evidence="10" id="KW-1185">Reference proteome</keyword>
<sequence>MGRGKIVIKRIESTTNRQVTFSKRRSGLLKKARELSILCDAEVGLMVFSCTGRLYEFSSTSMKAIIDRYLKSKEEQHPLLNPNSQVKFWQREAETLRQQQQNLEEIQRQLMGEDLSGSSIEDLHHIENQLQMSLNSVRKRKEQLFTQEIQELNRMGQLIHQENIELYKKMNHAHQENMELQKKLYAEEEPIGLSNRPKNTVPYALAVTSYEEHEPRANFKLSQSNKNLNVRAQTKSASLGLQLI</sequence>
<feature type="coiled-coil region" evidence="6">
    <location>
        <begin position="86"/>
        <end position="116"/>
    </location>
</feature>
<feature type="domain" description="MADS-box" evidence="7">
    <location>
        <begin position="1"/>
        <end position="61"/>
    </location>
</feature>
<dbReference type="GO" id="GO:0045944">
    <property type="term" value="P:positive regulation of transcription by RNA polymerase II"/>
    <property type="evidence" value="ECO:0007669"/>
    <property type="project" value="InterPro"/>
</dbReference>
<dbReference type="CDD" id="cd00265">
    <property type="entry name" value="MADS_MEF2_like"/>
    <property type="match status" value="1"/>
</dbReference>
<dbReference type="Pfam" id="PF01486">
    <property type="entry name" value="K-box"/>
    <property type="match status" value="1"/>
</dbReference>
<dbReference type="Pfam" id="PF00319">
    <property type="entry name" value="SRF-TF"/>
    <property type="match status" value="1"/>
</dbReference>
<comment type="subcellular location">
    <subcellularLocation>
        <location evidence="1">Nucleus</location>
    </subcellularLocation>
</comment>
<evidence type="ECO:0000259" key="8">
    <source>
        <dbReference type="PROSITE" id="PS51297"/>
    </source>
</evidence>
<dbReference type="GO" id="GO:0003700">
    <property type="term" value="F:DNA-binding transcription factor activity"/>
    <property type="evidence" value="ECO:0007669"/>
    <property type="project" value="InterPro"/>
</dbReference>
<dbReference type="FunFam" id="3.40.1810.10:FF:000003">
    <property type="entry name" value="MADS-box transcription factor MADS-MC"/>
    <property type="match status" value="1"/>
</dbReference>
<dbReference type="SUPFAM" id="SSF55455">
    <property type="entry name" value="SRF-like"/>
    <property type="match status" value="1"/>
</dbReference>
<evidence type="ECO:0008006" key="11">
    <source>
        <dbReference type="Google" id="ProtNLM"/>
    </source>
</evidence>
<evidence type="ECO:0000313" key="9">
    <source>
        <dbReference type="EMBL" id="KAJ1697310.1"/>
    </source>
</evidence>
<dbReference type="InterPro" id="IPR036879">
    <property type="entry name" value="TF_MADSbox_sf"/>
</dbReference>
<dbReference type="EMBL" id="JAMQYH010000002">
    <property type="protein sequence ID" value="KAJ1697310.1"/>
    <property type="molecule type" value="Genomic_DNA"/>
</dbReference>
<dbReference type="GO" id="GO:0046983">
    <property type="term" value="F:protein dimerization activity"/>
    <property type="evidence" value="ECO:0007669"/>
    <property type="project" value="InterPro"/>
</dbReference>
<dbReference type="GO" id="GO:0000977">
    <property type="term" value="F:RNA polymerase II transcription regulatory region sequence-specific DNA binding"/>
    <property type="evidence" value="ECO:0007669"/>
    <property type="project" value="InterPro"/>
</dbReference>
<keyword evidence="3" id="KW-0238">DNA-binding</keyword>
<proteinExistence type="predicted"/>
<evidence type="ECO:0000256" key="2">
    <source>
        <dbReference type="ARBA" id="ARBA00023015"/>
    </source>
</evidence>
<dbReference type="AlphaFoldDB" id="A0A9Q0CP64"/>
<dbReference type="InterPro" id="IPR002100">
    <property type="entry name" value="TF_MADSbox"/>
</dbReference>
<protein>
    <recommendedName>
        <fullName evidence="11">MADS-box transcription factor 23-like</fullName>
    </recommendedName>
</protein>
<dbReference type="PROSITE" id="PS51297">
    <property type="entry name" value="K_BOX"/>
    <property type="match status" value="1"/>
</dbReference>
<dbReference type="GO" id="GO:0005634">
    <property type="term" value="C:nucleus"/>
    <property type="evidence" value="ECO:0007669"/>
    <property type="project" value="UniProtKB-SubCell"/>
</dbReference>
<evidence type="ECO:0000259" key="7">
    <source>
        <dbReference type="PROSITE" id="PS50066"/>
    </source>
</evidence>
<dbReference type="PANTHER" id="PTHR48019">
    <property type="entry name" value="SERUM RESPONSE FACTOR HOMOLOG"/>
    <property type="match status" value="1"/>
</dbReference>
<dbReference type="InterPro" id="IPR033896">
    <property type="entry name" value="MEF2-like_N"/>
</dbReference>
<evidence type="ECO:0000256" key="5">
    <source>
        <dbReference type="ARBA" id="ARBA00023242"/>
    </source>
</evidence>
<dbReference type="PROSITE" id="PS50066">
    <property type="entry name" value="MADS_BOX_2"/>
    <property type="match status" value="1"/>
</dbReference>
<dbReference type="SMART" id="SM00432">
    <property type="entry name" value="MADS"/>
    <property type="match status" value="1"/>
</dbReference>
<feature type="domain" description="K-box" evidence="8">
    <location>
        <begin position="86"/>
        <end position="176"/>
    </location>
</feature>
<reference evidence="9" key="1">
    <citation type="journal article" date="2022" name="Cell">
        <title>Repeat-based holocentromeres influence genome architecture and karyotype evolution.</title>
        <authorList>
            <person name="Hofstatter P.G."/>
            <person name="Thangavel G."/>
            <person name="Lux T."/>
            <person name="Neumann P."/>
            <person name="Vondrak T."/>
            <person name="Novak P."/>
            <person name="Zhang M."/>
            <person name="Costa L."/>
            <person name="Castellani M."/>
            <person name="Scott A."/>
            <person name="Toegelov H."/>
            <person name="Fuchs J."/>
            <person name="Mata-Sucre Y."/>
            <person name="Dias Y."/>
            <person name="Vanzela A.L.L."/>
            <person name="Huettel B."/>
            <person name="Almeida C.C.S."/>
            <person name="Simkova H."/>
            <person name="Souza G."/>
            <person name="Pedrosa-Harand A."/>
            <person name="Macas J."/>
            <person name="Mayer K.F.X."/>
            <person name="Houben A."/>
            <person name="Marques A."/>
        </authorList>
    </citation>
    <scope>NUCLEOTIDE SEQUENCE</scope>
    <source>
        <strain evidence="9">RhyBre1mFocal</strain>
    </source>
</reference>
<evidence type="ECO:0000256" key="6">
    <source>
        <dbReference type="SAM" id="Coils"/>
    </source>
</evidence>
<dbReference type="Gene3D" id="3.40.1810.10">
    <property type="entry name" value="Transcription factor, MADS-box"/>
    <property type="match status" value="1"/>
</dbReference>
<keyword evidence="6" id="KW-0175">Coiled coil</keyword>
<evidence type="ECO:0000256" key="3">
    <source>
        <dbReference type="ARBA" id="ARBA00023125"/>
    </source>
</evidence>
<dbReference type="OrthoDB" id="1898716at2759"/>
<keyword evidence="4" id="KW-0804">Transcription</keyword>